<evidence type="ECO:0000256" key="4">
    <source>
        <dbReference type="ARBA" id="ARBA00022679"/>
    </source>
</evidence>
<dbReference type="EMBL" id="JBBWWR010000005">
    <property type="protein sequence ID" value="KAK8966794.1"/>
    <property type="molecule type" value="Genomic_DNA"/>
</dbReference>
<evidence type="ECO:0000256" key="8">
    <source>
        <dbReference type="ARBA" id="ARBA00022833"/>
    </source>
</evidence>
<dbReference type="Pfam" id="PF00097">
    <property type="entry name" value="zf-C3HC4"/>
    <property type="match status" value="1"/>
</dbReference>
<dbReference type="Gene3D" id="3.30.40.10">
    <property type="entry name" value="Zinc/RING finger domain, C3HC4 (zinc finger)"/>
    <property type="match status" value="1"/>
</dbReference>
<evidence type="ECO:0000256" key="7">
    <source>
        <dbReference type="ARBA" id="ARBA00022786"/>
    </source>
</evidence>
<dbReference type="PANTHER" id="PTHR12313">
    <property type="entry name" value="E3 UBIQUITIN-PROTEIN LIGASE RNF5-RELATED"/>
    <property type="match status" value="1"/>
</dbReference>
<dbReference type="PROSITE" id="PS00518">
    <property type="entry name" value="ZF_RING_1"/>
    <property type="match status" value="1"/>
</dbReference>
<dbReference type="InterPro" id="IPR001841">
    <property type="entry name" value="Znf_RING"/>
</dbReference>
<comment type="subcellular location">
    <subcellularLocation>
        <location evidence="2">Endomembrane system</location>
    </subcellularLocation>
    <subcellularLocation>
        <location evidence="11">Endoplasmic reticulum membrane</location>
        <topology evidence="11">Single-pass type IV membrane protein</topology>
    </subcellularLocation>
</comment>
<protein>
    <recommendedName>
        <fullName evidence="11">E3 ubiquitin-protein ligase RMA</fullName>
        <ecNumber evidence="11">2.3.2.27</ecNumber>
    </recommendedName>
    <alternativeName>
        <fullName evidence="11">Protein RING membrane-anchor</fullName>
    </alternativeName>
    <alternativeName>
        <fullName evidence="11">RING-type E3 ubiquitin transferase RMA</fullName>
    </alternativeName>
</protein>
<feature type="region of interest" description="Disordered" evidence="12">
    <location>
        <begin position="83"/>
        <end position="107"/>
    </location>
</feature>
<dbReference type="PROSITE" id="PS50089">
    <property type="entry name" value="ZF_RING_2"/>
    <property type="match status" value="1"/>
</dbReference>
<comment type="catalytic activity">
    <reaction evidence="1 11">
        <text>S-ubiquitinyl-[E2 ubiquitin-conjugating enzyme]-L-cysteine + [acceptor protein]-L-lysine = [E2 ubiquitin-conjugating enzyme]-L-cysteine + N(6)-ubiquitinyl-[acceptor protein]-L-lysine.</text>
        <dbReference type="EC" id="2.3.2.27"/>
    </reaction>
</comment>
<dbReference type="SMART" id="SM00184">
    <property type="entry name" value="RING"/>
    <property type="match status" value="1"/>
</dbReference>
<evidence type="ECO:0000256" key="10">
    <source>
        <dbReference type="PROSITE-ProRule" id="PRU00175"/>
    </source>
</evidence>
<evidence type="ECO:0000256" key="9">
    <source>
        <dbReference type="ARBA" id="ARBA00023136"/>
    </source>
</evidence>
<evidence type="ECO:0000256" key="3">
    <source>
        <dbReference type="ARBA" id="ARBA00004906"/>
    </source>
</evidence>
<feature type="domain" description="RING-type" evidence="13">
    <location>
        <begin position="116"/>
        <end position="159"/>
    </location>
</feature>
<keyword evidence="11" id="KW-0256">Endoplasmic reticulum</keyword>
<evidence type="ECO:0000256" key="1">
    <source>
        <dbReference type="ARBA" id="ARBA00000900"/>
    </source>
</evidence>
<dbReference type="InterPro" id="IPR013083">
    <property type="entry name" value="Znf_RING/FYVE/PHD"/>
</dbReference>
<evidence type="ECO:0000313" key="14">
    <source>
        <dbReference type="EMBL" id="KAK8966794.1"/>
    </source>
</evidence>
<dbReference type="InterPro" id="IPR018957">
    <property type="entry name" value="Znf_C3HC4_RING-type"/>
</dbReference>
<organism evidence="14 15">
    <name type="scientific">Platanthera guangdongensis</name>
    <dbReference type="NCBI Taxonomy" id="2320717"/>
    <lineage>
        <taxon>Eukaryota</taxon>
        <taxon>Viridiplantae</taxon>
        <taxon>Streptophyta</taxon>
        <taxon>Embryophyta</taxon>
        <taxon>Tracheophyta</taxon>
        <taxon>Spermatophyta</taxon>
        <taxon>Magnoliopsida</taxon>
        <taxon>Liliopsida</taxon>
        <taxon>Asparagales</taxon>
        <taxon>Orchidaceae</taxon>
        <taxon>Orchidoideae</taxon>
        <taxon>Orchideae</taxon>
        <taxon>Orchidinae</taxon>
        <taxon>Platanthera</taxon>
    </lineage>
</organism>
<keyword evidence="9 11" id="KW-0472">Membrane</keyword>
<evidence type="ECO:0000256" key="11">
    <source>
        <dbReference type="RuleBase" id="RU369090"/>
    </source>
</evidence>
<keyword evidence="11" id="KW-1133">Transmembrane helix</keyword>
<comment type="caution">
    <text evidence="14">The sequence shown here is derived from an EMBL/GenBank/DDBJ whole genome shotgun (WGS) entry which is preliminary data.</text>
</comment>
<evidence type="ECO:0000256" key="2">
    <source>
        <dbReference type="ARBA" id="ARBA00004308"/>
    </source>
</evidence>
<keyword evidence="15" id="KW-1185">Reference proteome</keyword>
<keyword evidence="4 11" id="KW-0808">Transferase</keyword>
<evidence type="ECO:0000256" key="6">
    <source>
        <dbReference type="ARBA" id="ARBA00022771"/>
    </source>
</evidence>
<keyword evidence="8 11" id="KW-0862">Zinc</keyword>
<dbReference type="EC" id="2.3.2.27" evidence="11"/>
<dbReference type="InterPro" id="IPR045103">
    <property type="entry name" value="RNF5/RNF185-like"/>
</dbReference>
<evidence type="ECO:0000256" key="12">
    <source>
        <dbReference type="SAM" id="MobiDB-lite"/>
    </source>
</evidence>
<evidence type="ECO:0000259" key="13">
    <source>
        <dbReference type="PROSITE" id="PS50089"/>
    </source>
</evidence>
<dbReference type="Proteomes" id="UP001412067">
    <property type="component" value="Unassembled WGS sequence"/>
</dbReference>
<reference evidence="14 15" key="1">
    <citation type="journal article" date="2022" name="Nat. Plants">
        <title>Genomes of leafy and leafless Platanthera orchids illuminate the evolution of mycoheterotrophy.</title>
        <authorList>
            <person name="Li M.H."/>
            <person name="Liu K.W."/>
            <person name="Li Z."/>
            <person name="Lu H.C."/>
            <person name="Ye Q.L."/>
            <person name="Zhang D."/>
            <person name="Wang J.Y."/>
            <person name="Li Y.F."/>
            <person name="Zhong Z.M."/>
            <person name="Liu X."/>
            <person name="Yu X."/>
            <person name="Liu D.K."/>
            <person name="Tu X.D."/>
            <person name="Liu B."/>
            <person name="Hao Y."/>
            <person name="Liao X.Y."/>
            <person name="Jiang Y.T."/>
            <person name="Sun W.H."/>
            <person name="Chen J."/>
            <person name="Chen Y.Q."/>
            <person name="Ai Y."/>
            <person name="Zhai J.W."/>
            <person name="Wu S.S."/>
            <person name="Zhou Z."/>
            <person name="Hsiao Y.Y."/>
            <person name="Wu W.L."/>
            <person name="Chen Y.Y."/>
            <person name="Lin Y.F."/>
            <person name="Hsu J.L."/>
            <person name="Li C.Y."/>
            <person name="Wang Z.W."/>
            <person name="Zhao X."/>
            <person name="Zhong W.Y."/>
            <person name="Ma X.K."/>
            <person name="Ma L."/>
            <person name="Huang J."/>
            <person name="Chen G.Z."/>
            <person name="Huang M.Z."/>
            <person name="Huang L."/>
            <person name="Peng D.H."/>
            <person name="Luo Y.B."/>
            <person name="Zou S.Q."/>
            <person name="Chen S.P."/>
            <person name="Lan S."/>
            <person name="Tsai W.C."/>
            <person name="Van de Peer Y."/>
            <person name="Liu Z.J."/>
        </authorList>
    </citation>
    <scope>NUCLEOTIDE SEQUENCE [LARGE SCALE GENOMIC DNA]</scope>
    <source>
        <strain evidence="14">Lor288</strain>
    </source>
</reference>
<gene>
    <name evidence="14" type="primary">RMA1H1</name>
    <name evidence="14" type="ORF">KSP40_PGU002737</name>
</gene>
<dbReference type="InterPro" id="IPR017907">
    <property type="entry name" value="Znf_RING_CS"/>
</dbReference>
<proteinExistence type="predicted"/>
<keyword evidence="5 11" id="KW-0479">Metal-binding</keyword>
<keyword evidence="7 11" id="KW-0833">Ubl conjugation pathway</keyword>
<evidence type="ECO:0000313" key="15">
    <source>
        <dbReference type="Proteomes" id="UP001412067"/>
    </source>
</evidence>
<evidence type="ECO:0000256" key="5">
    <source>
        <dbReference type="ARBA" id="ARBA00022723"/>
    </source>
</evidence>
<comment type="function">
    <text evidence="11">E3 ubiquitin-protein ligase.</text>
</comment>
<sequence>MIPSAYRFLTRTLGGDFHIQISAGCSPGFLSDAGLYSTPSTHPLPFHRRVLLYRPLSPNSGSSPAISITKDEGQIEVLHYGTSAVLESPPEDEPSSKKTAGGGAGNSPPENAHFDCNICLDFAADPVVTLCGHLYCWPCLYRWLHPTSNGSPRHCPVCKFPLSDSSVVPLYGRGHATKTLGKHLGIPDRPRNCQSLIEVDQRPPSSFSYNNPFYMEGLENHRGVMNSTAGVVLGEMAFAMLPSALAAPPSSYIQESPRWRRQEMIVENWLKQLWIFLLCCAILFLLLC</sequence>
<comment type="pathway">
    <text evidence="3 11">Protein modification; protein ubiquitination.</text>
</comment>
<accession>A0ABR2MRI4</accession>
<keyword evidence="6 10" id="KW-0863">Zinc-finger</keyword>
<name>A0ABR2MRI4_9ASPA</name>
<keyword evidence="11" id="KW-0812">Transmembrane</keyword>
<comment type="domain">
    <text evidence="11">The RING-type zinc finger domain is responsible for E3 ligase activity.</text>
</comment>
<feature type="transmembrane region" description="Helical" evidence="11">
    <location>
        <begin position="269"/>
        <end position="287"/>
    </location>
</feature>
<dbReference type="SUPFAM" id="SSF57850">
    <property type="entry name" value="RING/U-box"/>
    <property type="match status" value="1"/>
</dbReference>